<dbReference type="EMBL" id="CAMXCT020004535">
    <property type="protein sequence ID" value="CAL1162825.1"/>
    <property type="molecule type" value="Genomic_DNA"/>
</dbReference>
<feature type="compositionally biased region" description="Polar residues" evidence="1">
    <location>
        <begin position="507"/>
        <end position="522"/>
    </location>
</feature>
<feature type="compositionally biased region" description="Pro residues" evidence="1">
    <location>
        <begin position="479"/>
        <end position="488"/>
    </location>
</feature>
<gene>
    <name evidence="2" type="ORF">C1SCF055_LOCUS34808</name>
</gene>
<dbReference type="Proteomes" id="UP001152797">
    <property type="component" value="Unassembled WGS sequence"/>
</dbReference>
<evidence type="ECO:0000313" key="2">
    <source>
        <dbReference type="EMBL" id="CAI4009450.1"/>
    </source>
</evidence>
<reference evidence="2" key="1">
    <citation type="submission" date="2022-10" db="EMBL/GenBank/DDBJ databases">
        <authorList>
            <person name="Chen Y."/>
            <person name="Dougan E. K."/>
            <person name="Chan C."/>
            <person name="Rhodes N."/>
            <person name="Thang M."/>
        </authorList>
    </citation>
    <scope>NUCLEOTIDE SEQUENCE</scope>
</reference>
<organism evidence="2">
    <name type="scientific">Cladocopium goreaui</name>
    <dbReference type="NCBI Taxonomy" id="2562237"/>
    <lineage>
        <taxon>Eukaryota</taxon>
        <taxon>Sar</taxon>
        <taxon>Alveolata</taxon>
        <taxon>Dinophyceae</taxon>
        <taxon>Suessiales</taxon>
        <taxon>Symbiodiniaceae</taxon>
        <taxon>Cladocopium</taxon>
    </lineage>
</organism>
<dbReference type="EMBL" id="CAMXCT010004535">
    <property type="protein sequence ID" value="CAI4009450.1"/>
    <property type="molecule type" value="Genomic_DNA"/>
</dbReference>
<dbReference type="OrthoDB" id="10604658at2759"/>
<name>A0A9P1DGT9_9DINO</name>
<evidence type="ECO:0000313" key="4">
    <source>
        <dbReference type="Proteomes" id="UP001152797"/>
    </source>
</evidence>
<dbReference type="EMBL" id="CAMXCT030004535">
    <property type="protein sequence ID" value="CAL4796762.1"/>
    <property type="molecule type" value="Genomic_DNA"/>
</dbReference>
<comment type="caution">
    <text evidence="2">The sequence shown here is derived from an EMBL/GenBank/DDBJ whole genome shotgun (WGS) entry which is preliminary data.</text>
</comment>
<evidence type="ECO:0008006" key="5">
    <source>
        <dbReference type="Google" id="ProtNLM"/>
    </source>
</evidence>
<proteinExistence type="predicted"/>
<reference evidence="3" key="2">
    <citation type="submission" date="2024-04" db="EMBL/GenBank/DDBJ databases">
        <authorList>
            <person name="Chen Y."/>
            <person name="Shah S."/>
            <person name="Dougan E. K."/>
            <person name="Thang M."/>
            <person name="Chan C."/>
        </authorList>
    </citation>
    <scope>NUCLEOTIDE SEQUENCE [LARGE SCALE GENOMIC DNA]</scope>
</reference>
<keyword evidence="4" id="KW-1185">Reference proteome</keyword>
<dbReference type="SUPFAM" id="SSF50156">
    <property type="entry name" value="PDZ domain-like"/>
    <property type="match status" value="1"/>
</dbReference>
<accession>A0A9P1DGT9</accession>
<dbReference type="AlphaFoldDB" id="A0A9P1DGT9"/>
<dbReference type="InterPro" id="IPR036034">
    <property type="entry name" value="PDZ_sf"/>
</dbReference>
<protein>
    <recommendedName>
        <fullName evidence="5">PDZ domain-containing protein</fullName>
    </recommendedName>
</protein>
<feature type="region of interest" description="Disordered" evidence="1">
    <location>
        <begin position="1"/>
        <end position="134"/>
    </location>
</feature>
<evidence type="ECO:0000313" key="3">
    <source>
        <dbReference type="EMBL" id="CAL1162825.1"/>
    </source>
</evidence>
<sequence>MADTDFGFVPSGEGVGPGFGDMSFSTEPENSSFEVSGDGFGFGTANSDAWFVQGPGEDPGFEMDREKKKKKKKSKQPKENDESQGSPDGMQSEGSQNNGALEPGELSGYDFPPVSSARKVSFSQDPPESRTFGNFDFADKVASAAASPWENFSRDEVFEASQAADAKTQRFSERCSQCRRAFELTDSIYCRHCGCKRAGRAMPRSARSLLGLETGGFDGASAGFGEHFDEPKPIERQFSFSLSDLPDSQIRVAGPASHYGIDGGRESLDMQKWNPLDGIRRHWGPTDVEFQQLVGSSATAAIAAHGHPASLQMLGSLNEAQKAEVRAMEMRKKISQLEASLGGHSTAGHVAITAPNCHDGLGIILNDLTVSHVTDPLAKQAGWAVGDSILKVNGTTVLHSNQLSTELAKAMSASRAVGRPILIDVWRHPNNLPSPGNSLLNPPVAPSRSYLNHQGKMPEAYHGKVPGAYHGRNGVGSFPQPPQAPAPTEPVTSQHQGWTGPKMVSPAPQSWTGPHQVSTDAPPNSCVIA</sequence>
<feature type="compositionally biased region" description="Polar residues" evidence="1">
    <location>
        <begin position="23"/>
        <end position="34"/>
    </location>
</feature>
<feature type="region of interest" description="Disordered" evidence="1">
    <location>
        <begin position="468"/>
        <end position="529"/>
    </location>
</feature>
<evidence type="ECO:0000256" key="1">
    <source>
        <dbReference type="SAM" id="MobiDB-lite"/>
    </source>
</evidence>